<name>A0ABT3AAT4_9ALTE</name>
<dbReference type="SUPFAM" id="SSF48452">
    <property type="entry name" value="TPR-like"/>
    <property type="match status" value="1"/>
</dbReference>
<evidence type="ECO:0000313" key="2">
    <source>
        <dbReference type="EMBL" id="MCV2885786.1"/>
    </source>
</evidence>
<protein>
    <recommendedName>
        <fullName evidence="4">MSHA biogenesis protein MshN</fullName>
    </recommendedName>
</protein>
<organism evidence="2 3">
    <name type="scientific">Fluctibacter corallii</name>
    <dbReference type="NCBI Taxonomy" id="2984329"/>
    <lineage>
        <taxon>Bacteria</taxon>
        <taxon>Pseudomonadati</taxon>
        <taxon>Pseudomonadota</taxon>
        <taxon>Gammaproteobacteria</taxon>
        <taxon>Alteromonadales</taxon>
        <taxon>Alteromonadaceae</taxon>
        <taxon>Fluctibacter</taxon>
    </lineage>
</organism>
<dbReference type="Proteomes" id="UP001652504">
    <property type="component" value="Unassembled WGS sequence"/>
</dbReference>
<evidence type="ECO:0000256" key="1">
    <source>
        <dbReference type="SAM" id="Phobius"/>
    </source>
</evidence>
<dbReference type="RefSeq" id="WP_263713069.1">
    <property type="nucleotide sequence ID" value="NZ_JAOWKX010000007.1"/>
</dbReference>
<feature type="transmembrane region" description="Helical" evidence="1">
    <location>
        <begin position="35"/>
        <end position="55"/>
    </location>
</feature>
<keyword evidence="1" id="KW-0472">Membrane</keyword>
<dbReference type="Pfam" id="PF14559">
    <property type="entry name" value="TPR_19"/>
    <property type="match status" value="1"/>
</dbReference>
<comment type="caution">
    <text evidence="2">The sequence shown here is derived from an EMBL/GenBank/DDBJ whole genome shotgun (WGS) entry which is preliminary data.</text>
</comment>
<proteinExistence type="predicted"/>
<keyword evidence="1" id="KW-1133">Transmembrane helix</keyword>
<dbReference type="PANTHER" id="PTHR23082">
    <property type="entry name" value="TRANSCRIPTION INITIATION FACTOR IIIC TFIIIC , POLYPEPTIDE 3-RELATED"/>
    <property type="match status" value="1"/>
</dbReference>
<dbReference type="PANTHER" id="PTHR23082:SF0">
    <property type="entry name" value="GENERAL TRANSCRIPTION FACTOR 3C POLYPEPTIDE 3"/>
    <property type="match status" value="1"/>
</dbReference>
<dbReference type="Gene3D" id="1.25.40.10">
    <property type="entry name" value="Tetratricopeptide repeat domain"/>
    <property type="match status" value="1"/>
</dbReference>
<dbReference type="EMBL" id="JAOWKX010000007">
    <property type="protein sequence ID" value="MCV2885786.1"/>
    <property type="molecule type" value="Genomic_DNA"/>
</dbReference>
<keyword evidence="1" id="KW-0812">Transmembrane</keyword>
<sequence>MSVVNKMLKDLDARQHTQQQQADYQPSSSSATKPVLVVLVVVISIIMAWVFIPAFSDVNEIEHSERAGFAEPVINSATKLSQVNERQAKVSNLTNPRASVVPKLPSDVGDIAELGVDYTDPSTTSSSEVAQPTMSEVKYQHNVESDTVTATDLAQTMDAESIVQPDTQSEAIITAHQPNDLTNTQLRQQIRLAVQTRDHLHAIALLNTLIQREPENVDAIKQQASLLFAVGDSKQAIQTLETAIVTFEQKPELRMMLARLFHQLARPRDALTVLNVAIPMANLSLDYIALRANLAMTTEQFEIALQDYQYLVTASPEHVPWWIGYAISSERMGHFHQAHDAYLYVSQSAELTPDIRTFVSQRIAYLTEKTS</sequence>
<gene>
    <name evidence="2" type="ORF">OE749_13900</name>
</gene>
<evidence type="ECO:0008006" key="4">
    <source>
        <dbReference type="Google" id="ProtNLM"/>
    </source>
</evidence>
<accession>A0ABT3AAT4</accession>
<dbReference type="InterPro" id="IPR011990">
    <property type="entry name" value="TPR-like_helical_dom_sf"/>
</dbReference>
<dbReference type="InterPro" id="IPR039340">
    <property type="entry name" value="Tfc4/TFIIIC-102/Sfc4"/>
</dbReference>
<evidence type="ECO:0000313" key="3">
    <source>
        <dbReference type="Proteomes" id="UP001652504"/>
    </source>
</evidence>
<reference evidence="2 3" key="1">
    <citation type="submission" date="2022-10" db="EMBL/GenBank/DDBJ databases">
        <title>Aestuariibacter sp. AA17 isolated from Montipora capitata coral fragment.</title>
        <authorList>
            <person name="Emsley S.A."/>
            <person name="Pfannmuller K.M."/>
            <person name="Loughran R.M."/>
            <person name="Shlafstein M."/>
            <person name="Papke E."/>
            <person name="Saw J.H."/>
            <person name="Ushijima B."/>
            <person name="Videau P."/>
        </authorList>
    </citation>
    <scope>NUCLEOTIDE SEQUENCE [LARGE SCALE GENOMIC DNA]</scope>
    <source>
        <strain evidence="2 3">AA17</strain>
    </source>
</reference>
<keyword evidence="3" id="KW-1185">Reference proteome</keyword>